<evidence type="ECO:0000256" key="2">
    <source>
        <dbReference type="ARBA" id="ARBA00004748"/>
    </source>
</evidence>
<evidence type="ECO:0000256" key="1">
    <source>
        <dbReference type="ARBA" id="ARBA00001974"/>
    </source>
</evidence>
<sequence length="274" mass="31356">MLQSSLWKLGRLEKYLRELTRFTKQQLYQWRLLLAPKAAWERSAILCLITVVVLVSWKGQYLEVHFQSIKRDFSIASCRDGDVFDGKTLSLCVRRAELFADSVSNYLCNVKAGDVVEISGPLGGKMVFVEDPEAKHVMVATTTGIASFRSNLQRLFVDPKSTETFNGLAWLIPGADNYNSLLYNGEFTEILDKNPDHFRYERALHNSVADRIYENGDEIFTLLDGSAYIYFSGSKTMMPGILETFQKIANERGVDWPKMLAELKKTNHWRVEVY</sequence>
<dbReference type="Gene3D" id="3.40.50.80">
    <property type="entry name" value="Nucleotide-binding domain of ferredoxin-NADP reductase (FNR) module"/>
    <property type="match status" value="1"/>
</dbReference>
<evidence type="ECO:0000256" key="5">
    <source>
        <dbReference type="ARBA" id="ARBA00022630"/>
    </source>
</evidence>
<comment type="catalytic activity">
    <reaction evidence="9">
        <text>2 reduced [2Fe-2S]-[ferredoxin] + NADP(+) + H(+) = 2 oxidized [2Fe-2S]-[ferredoxin] + NADPH</text>
        <dbReference type="Rhea" id="RHEA:20125"/>
        <dbReference type="Rhea" id="RHEA-COMP:10000"/>
        <dbReference type="Rhea" id="RHEA-COMP:10001"/>
        <dbReference type="ChEBI" id="CHEBI:15378"/>
        <dbReference type="ChEBI" id="CHEBI:33737"/>
        <dbReference type="ChEBI" id="CHEBI:33738"/>
        <dbReference type="ChEBI" id="CHEBI:57783"/>
        <dbReference type="ChEBI" id="CHEBI:58349"/>
        <dbReference type="EC" id="1.18.1.2"/>
    </reaction>
</comment>
<comment type="cofactor">
    <cofactor evidence="1">
        <name>FAD</name>
        <dbReference type="ChEBI" id="CHEBI:57692"/>
    </cofactor>
</comment>
<dbReference type="SUPFAM" id="SSF52343">
    <property type="entry name" value="Ferredoxin reductase-like, C-terminal NADP-linked domain"/>
    <property type="match status" value="1"/>
</dbReference>
<evidence type="ECO:0000313" key="11">
    <source>
        <dbReference type="Proteomes" id="UP001515500"/>
    </source>
</evidence>
<proteinExistence type="inferred from homology"/>
<evidence type="ECO:0000256" key="8">
    <source>
        <dbReference type="ARBA" id="ARBA00023002"/>
    </source>
</evidence>
<dbReference type="PROSITE" id="PS51384">
    <property type="entry name" value="FAD_FR"/>
    <property type="match status" value="1"/>
</dbReference>
<name>A0AB40BZD2_DIOCR</name>
<keyword evidence="5" id="KW-0285">Flavoprotein</keyword>
<evidence type="ECO:0000256" key="6">
    <source>
        <dbReference type="ARBA" id="ARBA00022827"/>
    </source>
</evidence>
<organism evidence="11 12">
    <name type="scientific">Dioscorea cayennensis subsp. rotundata</name>
    <name type="common">White Guinea yam</name>
    <name type="synonym">Dioscorea rotundata</name>
    <dbReference type="NCBI Taxonomy" id="55577"/>
    <lineage>
        <taxon>Eukaryota</taxon>
        <taxon>Viridiplantae</taxon>
        <taxon>Streptophyta</taxon>
        <taxon>Embryophyta</taxon>
        <taxon>Tracheophyta</taxon>
        <taxon>Spermatophyta</taxon>
        <taxon>Magnoliopsida</taxon>
        <taxon>Liliopsida</taxon>
        <taxon>Dioscoreales</taxon>
        <taxon>Dioscoreaceae</taxon>
        <taxon>Dioscorea</taxon>
    </lineage>
</organism>
<evidence type="ECO:0000256" key="7">
    <source>
        <dbReference type="ARBA" id="ARBA00022857"/>
    </source>
</evidence>
<dbReference type="Gene3D" id="2.40.30.10">
    <property type="entry name" value="Translation factors"/>
    <property type="match status" value="1"/>
</dbReference>
<dbReference type="GO" id="GO:0004324">
    <property type="term" value="F:ferredoxin-NADP+ reductase activity"/>
    <property type="evidence" value="ECO:0007669"/>
    <property type="project" value="UniProtKB-EC"/>
</dbReference>
<feature type="domain" description="FAD-binding FR-type" evidence="10">
    <location>
        <begin position="5"/>
        <end position="128"/>
    </location>
</feature>
<protein>
    <recommendedName>
        <fullName evidence="4">ferredoxin--NADP(+) reductase</fullName>
        <ecNumber evidence="4">1.18.1.2</ecNumber>
    </recommendedName>
</protein>
<keyword evidence="6" id="KW-0274">FAD</keyword>
<dbReference type="InterPro" id="IPR017927">
    <property type="entry name" value="FAD-bd_FR_type"/>
</dbReference>
<dbReference type="InterPro" id="IPR001433">
    <property type="entry name" value="OxRdtase_FAD/NAD-bd"/>
</dbReference>
<evidence type="ECO:0000259" key="10">
    <source>
        <dbReference type="PROSITE" id="PS51384"/>
    </source>
</evidence>
<dbReference type="RefSeq" id="XP_039131881.1">
    <property type="nucleotide sequence ID" value="XM_039275947.1"/>
</dbReference>
<dbReference type="InterPro" id="IPR039261">
    <property type="entry name" value="FNR_nucleotide-bd"/>
</dbReference>
<dbReference type="InterPro" id="IPR015701">
    <property type="entry name" value="FNR"/>
</dbReference>
<comment type="similarity">
    <text evidence="3">Belongs to the ferredoxin--NADP reductase type 1 family.</text>
</comment>
<dbReference type="Pfam" id="PF00175">
    <property type="entry name" value="NAD_binding_1"/>
    <property type="match status" value="1"/>
</dbReference>
<dbReference type="EC" id="1.18.1.2" evidence="4"/>
<reference evidence="12" key="1">
    <citation type="submission" date="2025-08" db="UniProtKB">
        <authorList>
            <consortium name="RefSeq"/>
        </authorList>
    </citation>
    <scope>IDENTIFICATION</scope>
</reference>
<comment type="pathway">
    <text evidence="2">Energy metabolism; photosynthesis.</text>
</comment>
<dbReference type="Proteomes" id="UP001515500">
    <property type="component" value="Chromosome 9"/>
</dbReference>
<keyword evidence="7" id="KW-0521">NADP</keyword>
<dbReference type="SUPFAM" id="SSF63380">
    <property type="entry name" value="Riboflavin synthase domain-like"/>
    <property type="match status" value="1"/>
</dbReference>
<evidence type="ECO:0000256" key="3">
    <source>
        <dbReference type="ARBA" id="ARBA00008312"/>
    </source>
</evidence>
<evidence type="ECO:0000256" key="9">
    <source>
        <dbReference type="ARBA" id="ARBA00047776"/>
    </source>
</evidence>
<gene>
    <name evidence="12" type="primary">LOC120268632</name>
</gene>
<evidence type="ECO:0000256" key="4">
    <source>
        <dbReference type="ARBA" id="ARBA00013223"/>
    </source>
</evidence>
<dbReference type="PANTHER" id="PTHR43314">
    <property type="match status" value="1"/>
</dbReference>
<dbReference type="InterPro" id="IPR017938">
    <property type="entry name" value="Riboflavin_synthase-like_b-brl"/>
</dbReference>
<keyword evidence="11" id="KW-1185">Reference proteome</keyword>
<keyword evidence="8" id="KW-0560">Oxidoreductase</keyword>
<dbReference type="GeneID" id="120268632"/>
<evidence type="ECO:0000313" key="12">
    <source>
        <dbReference type="RefSeq" id="XP_039131881.1"/>
    </source>
</evidence>
<dbReference type="AlphaFoldDB" id="A0AB40BZD2"/>
<accession>A0AB40BZD2</accession>